<dbReference type="GO" id="GO:0005524">
    <property type="term" value="F:ATP binding"/>
    <property type="evidence" value="ECO:0007669"/>
    <property type="project" value="UniProtKB-KW"/>
</dbReference>
<accession>A0A379X0M5</accession>
<evidence type="ECO:0000313" key="3">
    <source>
        <dbReference type="EMBL" id="SUH39156.1"/>
    </source>
</evidence>
<proteinExistence type="predicted"/>
<organism evidence="3 4">
    <name type="scientific">Salmonella enterica I</name>
    <dbReference type="NCBI Taxonomy" id="59201"/>
    <lineage>
        <taxon>Bacteria</taxon>
        <taxon>Pseudomonadati</taxon>
        <taxon>Pseudomonadota</taxon>
        <taxon>Gammaproteobacteria</taxon>
        <taxon>Enterobacterales</taxon>
        <taxon>Enterobacteriaceae</taxon>
        <taxon>Salmonella</taxon>
    </lineage>
</organism>
<name>A0A379X0M5_SALET</name>
<dbReference type="Pfam" id="PF08402">
    <property type="entry name" value="TOBE_2"/>
    <property type="match status" value="1"/>
</dbReference>
<dbReference type="AlphaFoldDB" id="A0A379X0M5"/>
<keyword evidence="3" id="KW-0067">ATP-binding</keyword>
<evidence type="ECO:0000256" key="1">
    <source>
        <dbReference type="ARBA" id="ARBA00004417"/>
    </source>
</evidence>
<gene>
    <name evidence="3" type="ORF">NCTC8261_05507</name>
</gene>
<dbReference type="Proteomes" id="UP000254712">
    <property type="component" value="Unassembled WGS sequence"/>
</dbReference>
<feature type="domain" description="Transport-associated OB type 2" evidence="2">
    <location>
        <begin position="25"/>
        <end position="97"/>
    </location>
</feature>
<evidence type="ECO:0000313" key="4">
    <source>
        <dbReference type="Proteomes" id="UP000254712"/>
    </source>
</evidence>
<dbReference type="SUPFAM" id="SSF50331">
    <property type="entry name" value="MOP-like"/>
    <property type="match status" value="1"/>
</dbReference>
<sequence>MDVSCGGAVIRAFSRGSHHGYNKLLCIRPQHLSLMPRSADSNRFNATLQSVHWQGDLTHLLCDVAGETVRMVLTHVNPLPRVGDKLALWFEPDDAVLIEV</sequence>
<protein>
    <submittedName>
        <fullName evidence="3">Phosphonate ABC transporter ATP-binding protein</fullName>
    </submittedName>
</protein>
<dbReference type="InterPro" id="IPR008995">
    <property type="entry name" value="Mo/tungstate-bd_C_term_dom"/>
</dbReference>
<dbReference type="GO" id="GO:0022857">
    <property type="term" value="F:transmembrane transporter activity"/>
    <property type="evidence" value="ECO:0007669"/>
    <property type="project" value="InterPro"/>
</dbReference>
<dbReference type="EMBL" id="UGXT01000002">
    <property type="protein sequence ID" value="SUH39156.1"/>
    <property type="molecule type" value="Genomic_DNA"/>
</dbReference>
<comment type="subcellular location">
    <subcellularLocation>
        <location evidence="1">Cell inner membrane</location>
        <topology evidence="1">Peripheral membrane protein</topology>
    </subcellularLocation>
</comment>
<dbReference type="InterPro" id="IPR013611">
    <property type="entry name" value="Transp-assoc_OB_typ2"/>
</dbReference>
<keyword evidence="3" id="KW-0547">Nucleotide-binding</keyword>
<evidence type="ECO:0000259" key="2">
    <source>
        <dbReference type="Pfam" id="PF08402"/>
    </source>
</evidence>
<reference evidence="3 4" key="1">
    <citation type="submission" date="2018-06" db="EMBL/GenBank/DDBJ databases">
        <authorList>
            <consortium name="Pathogen Informatics"/>
            <person name="Doyle S."/>
        </authorList>
    </citation>
    <scope>NUCLEOTIDE SEQUENCE [LARGE SCALE GENOMIC DNA]</scope>
    <source>
        <strain evidence="3 4">NCTC8261</strain>
    </source>
</reference>
<dbReference type="GO" id="GO:0043190">
    <property type="term" value="C:ATP-binding cassette (ABC) transporter complex"/>
    <property type="evidence" value="ECO:0007669"/>
    <property type="project" value="InterPro"/>
</dbReference>